<dbReference type="EMBL" id="ACFG01000019">
    <property type="protein sequence ID" value="EEH64171.1"/>
    <property type="molecule type" value="Genomic_DNA"/>
</dbReference>
<accession>C0VZH6</accession>
<feature type="compositionally biased region" description="Basic residues" evidence="1">
    <location>
        <begin position="58"/>
        <end position="80"/>
    </location>
</feature>
<gene>
    <name evidence="2" type="ORF">HMPREF0044_0566</name>
</gene>
<feature type="non-terminal residue" evidence="2">
    <location>
        <position position="1"/>
    </location>
</feature>
<evidence type="ECO:0000256" key="1">
    <source>
        <dbReference type="SAM" id="MobiDB-lite"/>
    </source>
</evidence>
<comment type="caution">
    <text evidence="2">The sequence shown here is derived from an EMBL/GenBank/DDBJ whole genome shotgun (WGS) entry which is preliminary data.</text>
</comment>
<sequence length="80" mass="9234">KSGYFTESVRASAMPRVPFNTKLLNTMFGLPPYYRHGHDGTRRSRRRAAATALTAHPAPRRMSRRRRCSISPHAAHRRFQ</sequence>
<feature type="non-terminal residue" evidence="2">
    <location>
        <position position="80"/>
    </location>
</feature>
<keyword evidence="3" id="KW-1185">Reference proteome</keyword>
<feature type="region of interest" description="Disordered" evidence="1">
    <location>
        <begin position="35"/>
        <end position="80"/>
    </location>
</feature>
<proteinExistence type="predicted"/>
<reference evidence="2 3" key="1">
    <citation type="submission" date="2009-01" db="EMBL/GenBank/DDBJ databases">
        <authorList>
            <person name="Qin X."/>
            <person name="Bachman B."/>
            <person name="Battles P."/>
            <person name="Bell A."/>
            <person name="Bess C."/>
            <person name="Bickham C."/>
            <person name="Chaboub L."/>
            <person name="Chen D."/>
            <person name="Coyle M."/>
            <person name="Deiros D.R."/>
            <person name="Dinh H."/>
            <person name="Forbes L."/>
            <person name="Fowler G."/>
            <person name="Francisco L."/>
            <person name="Fu Q."/>
            <person name="Gubbala S."/>
            <person name="Hale W."/>
            <person name="Han Y."/>
            <person name="Hemphill L."/>
            <person name="Highlander S.K."/>
            <person name="Hirani K."/>
            <person name="Hogues M."/>
            <person name="Jackson L."/>
            <person name="Jakkamsetti A."/>
            <person name="Javaid M."/>
            <person name="Jiang H."/>
            <person name="Korchina V."/>
            <person name="Kovar C."/>
            <person name="Lara F."/>
            <person name="Lee S."/>
            <person name="Mata R."/>
            <person name="Mathew T."/>
            <person name="Moen C."/>
            <person name="Morales K."/>
            <person name="Munidasa M."/>
            <person name="Nazareth L."/>
            <person name="Ngo R."/>
            <person name="Nguyen L."/>
            <person name="Okwuonu G."/>
            <person name="Ongeri F."/>
            <person name="Patil S."/>
            <person name="Petrosino J."/>
            <person name="Pham C."/>
            <person name="Pham P."/>
            <person name="Pu L.-L."/>
            <person name="Puazo M."/>
            <person name="Raj R."/>
            <person name="Reid J."/>
            <person name="Rouhana J."/>
            <person name="Saada N."/>
            <person name="Shang Y."/>
            <person name="Simmons D."/>
            <person name="Thornton R."/>
            <person name="Warren J."/>
            <person name="Weissenberger G."/>
            <person name="Zhang J."/>
            <person name="Zhang L."/>
            <person name="Zhou C."/>
            <person name="Zhu D."/>
            <person name="Muzny D."/>
            <person name="Worley K."/>
            <person name="Gibbs R."/>
        </authorList>
    </citation>
    <scope>NUCLEOTIDE SEQUENCE [LARGE SCALE GENOMIC DNA]</scope>
    <source>
        <strain evidence="2 3">DSM 15436</strain>
    </source>
</reference>
<name>C0VZH6_9ACTO</name>
<evidence type="ECO:0000313" key="3">
    <source>
        <dbReference type="Proteomes" id="UP000010301"/>
    </source>
</evidence>
<dbReference type="Proteomes" id="UP000010301">
    <property type="component" value="Unassembled WGS sequence"/>
</dbReference>
<dbReference type="AlphaFoldDB" id="C0VZH6"/>
<protein>
    <submittedName>
        <fullName evidence="2">Uncharacterized protein</fullName>
    </submittedName>
</protein>
<organism evidence="2 3">
    <name type="scientific">Gleimia coleocanis DSM 15436</name>
    <dbReference type="NCBI Taxonomy" id="525245"/>
    <lineage>
        <taxon>Bacteria</taxon>
        <taxon>Bacillati</taxon>
        <taxon>Actinomycetota</taxon>
        <taxon>Actinomycetes</taxon>
        <taxon>Actinomycetales</taxon>
        <taxon>Actinomycetaceae</taxon>
        <taxon>Gleimia</taxon>
    </lineage>
</organism>
<evidence type="ECO:0000313" key="2">
    <source>
        <dbReference type="EMBL" id="EEH64171.1"/>
    </source>
</evidence>